<dbReference type="EMBL" id="JAAAWN010000019">
    <property type="protein sequence ID" value="NDV92253.1"/>
    <property type="molecule type" value="Genomic_DNA"/>
</dbReference>
<dbReference type="Gene3D" id="2.60.40.420">
    <property type="entry name" value="Cupredoxins - blue copper proteins"/>
    <property type="match status" value="1"/>
</dbReference>
<proteinExistence type="predicted"/>
<dbReference type="Proteomes" id="UP000470213">
    <property type="component" value="Unassembled WGS sequence"/>
</dbReference>
<evidence type="ECO:0000313" key="2">
    <source>
        <dbReference type="EMBL" id="NDV92253.1"/>
    </source>
</evidence>
<dbReference type="AlphaFoldDB" id="A0A7X5RLP1"/>
<reference evidence="2 3" key="1">
    <citation type="submission" date="2020-01" db="EMBL/GenBank/DDBJ databases">
        <authorList>
            <person name="Chen J."/>
            <person name="Zhu S."/>
            <person name="Yang J."/>
        </authorList>
    </citation>
    <scope>NUCLEOTIDE SEQUENCE [LARGE SCALE GENOMIC DNA]</scope>
    <source>
        <strain evidence="2 3">345S023</strain>
    </source>
</reference>
<feature type="chain" id="PRO_5031549700" evidence="1">
    <location>
        <begin position="22"/>
        <end position="216"/>
    </location>
</feature>
<keyword evidence="3" id="KW-1185">Reference proteome</keyword>
<dbReference type="InterPro" id="IPR034242">
    <property type="entry name" value="MauL"/>
</dbReference>
<dbReference type="CDD" id="cd04221">
    <property type="entry name" value="MauL"/>
    <property type="match status" value="1"/>
</dbReference>
<protein>
    <submittedName>
        <fullName evidence="2">Methylamine utilization protein</fullName>
    </submittedName>
</protein>
<name>A0A7X5RLP1_9ALTE</name>
<dbReference type="InterPro" id="IPR008972">
    <property type="entry name" value="Cupredoxin"/>
</dbReference>
<accession>A0A7X5RLP1</accession>
<comment type="caution">
    <text evidence="2">The sequence shown here is derived from an EMBL/GenBank/DDBJ whole genome shotgun (WGS) entry which is preliminary data.</text>
</comment>
<organism evidence="2 3">
    <name type="scientific">Alteromonas profundi</name>
    <dbReference type="NCBI Taxonomy" id="2696062"/>
    <lineage>
        <taxon>Bacteria</taxon>
        <taxon>Pseudomonadati</taxon>
        <taxon>Pseudomonadota</taxon>
        <taxon>Gammaproteobacteria</taxon>
        <taxon>Alteromonadales</taxon>
        <taxon>Alteromonadaceae</taxon>
        <taxon>Alteromonas/Salinimonas group</taxon>
        <taxon>Alteromonas</taxon>
    </lineage>
</organism>
<dbReference type="RefSeq" id="WP_163086740.1">
    <property type="nucleotide sequence ID" value="NZ_JAAAWN010000019.1"/>
</dbReference>
<evidence type="ECO:0000256" key="1">
    <source>
        <dbReference type="SAM" id="SignalP"/>
    </source>
</evidence>
<sequence>MKNFPLLLCLLTVIYLPLSMANDYVNLAVTITDADGNKVENGVVIFTPTFNLETPPPSPLEPAIMNQINKQFAPHVLVVHAGTEVSFPNADNLFHHVYSFSPAKQFEVKLYKEFTAEPLLFEQAGIVDIGCNIHDWMLGYIVVADSPFFLKTDADGNAQIDLAKGEYEVRFWHPSAAKAKAFDSDSIVIDSDKSLSLTLDKVVPANDSFDDGFGDY</sequence>
<evidence type="ECO:0000313" key="3">
    <source>
        <dbReference type="Proteomes" id="UP000470213"/>
    </source>
</evidence>
<gene>
    <name evidence="2" type="ORF">GTH32_13815</name>
</gene>
<keyword evidence="1" id="KW-0732">Signal</keyword>
<dbReference type="SUPFAM" id="SSF49503">
    <property type="entry name" value="Cupredoxins"/>
    <property type="match status" value="1"/>
</dbReference>
<feature type="signal peptide" evidence="1">
    <location>
        <begin position="1"/>
        <end position="21"/>
    </location>
</feature>